<name>A0A8T2SUY2_CERRI</name>
<proteinExistence type="inferred from homology"/>
<evidence type="ECO:0000256" key="4">
    <source>
        <dbReference type="ARBA" id="ARBA00023128"/>
    </source>
</evidence>
<comment type="similarity">
    <text evidence="2">Belongs to the ATP12 family.</text>
</comment>
<dbReference type="Gene3D" id="3.30.2180.10">
    <property type="entry name" value="ATP12-like"/>
    <property type="match status" value="1"/>
</dbReference>
<dbReference type="SUPFAM" id="SSF160909">
    <property type="entry name" value="ATP12-like"/>
    <property type="match status" value="1"/>
</dbReference>
<organism evidence="6 7">
    <name type="scientific">Ceratopteris richardii</name>
    <name type="common">Triangle waterfern</name>
    <dbReference type="NCBI Taxonomy" id="49495"/>
    <lineage>
        <taxon>Eukaryota</taxon>
        <taxon>Viridiplantae</taxon>
        <taxon>Streptophyta</taxon>
        <taxon>Embryophyta</taxon>
        <taxon>Tracheophyta</taxon>
        <taxon>Polypodiopsida</taxon>
        <taxon>Polypodiidae</taxon>
        <taxon>Polypodiales</taxon>
        <taxon>Pteridineae</taxon>
        <taxon>Pteridaceae</taxon>
        <taxon>Parkerioideae</taxon>
        <taxon>Ceratopteris</taxon>
    </lineage>
</organism>
<accession>A0A8T2SUY2</accession>
<dbReference type="AlphaFoldDB" id="A0A8T2SUY2"/>
<comment type="caution">
    <text evidence="6">The sequence shown here is derived from an EMBL/GenBank/DDBJ whole genome shotgun (WGS) entry which is preliminary data.</text>
</comment>
<evidence type="ECO:0000313" key="7">
    <source>
        <dbReference type="Proteomes" id="UP000825935"/>
    </source>
</evidence>
<comment type="subcellular location">
    <subcellularLocation>
        <location evidence="1">Mitochondrion</location>
    </subcellularLocation>
</comment>
<keyword evidence="7" id="KW-1185">Reference proteome</keyword>
<protein>
    <recommendedName>
        <fullName evidence="8">ATP synthase mitochondrial F1 complex assembly factor 2</fullName>
    </recommendedName>
</protein>
<dbReference type="InterPro" id="IPR023335">
    <property type="entry name" value="ATP12_ortho_dom_sf"/>
</dbReference>
<keyword evidence="5" id="KW-0143">Chaperone</keyword>
<dbReference type="GO" id="GO:0005739">
    <property type="term" value="C:mitochondrion"/>
    <property type="evidence" value="ECO:0007669"/>
    <property type="project" value="UniProtKB-SubCell"/>
</dbReference>
<evidence type="ECO:0000256" key="2">
    <source>
        <dbReference type="ARBA" id="ARBA00008231"/>
    </source>
</evidence>
<dbReference type="GO" id="GO:0033615">
    <property type="term" value="P:mitochondrial proton-transporting ATP synthase complex assembly"/>
    <property type="evidence" value="ECO:0007669"/>
    <property type="project" value="TreeGrafter"/>
</dbReference>
<evidence type="ECO:0008006" key="8">
    <source>
        <dbReference type="Google" id="ProtNLM"/>
    </source>
</evidence>
<dbReference type="InterPro" id="IPR042272">
    <property type="entry name" value="ATP12_ATP_synth-F1-assembly_N"/>
</dbReference>
<dbReference type="EMBL" id="CM035422">
    <property type="protein sequence ID" value="KAH7373612.1"/>
    <property type="molecule type" value="Genomic_DNA"/>
</dbReference>
<dbReference type="Pfam" id="PF07542">
    <property type="entry name" value="ATP12"/>
    <property type="match status" value="1"/>
</dbReference>
<gene>
    <name evidence="6" type="ORF">KP509_17G065100</name>
</gene>
<sequence length="320" mass="35415">MNRASELWKCLRKGRLLIDTCNDVPGRLSSVYTTRLSSLSSSSAFSHVVDRPFSQAASAAKDNPEALKEATAQMPVSAHSGPSIGRRFYKSAYAKEASDGDGYLVMLDHRTLKTPAKTYLKVPSLALAHAIAAEWEYQDQDAIRPFTMPLMKLTSTAIDKVPKEREKIIQNLLDFFHTDAVCCRHAVDSPLGELQAEIMNPLLDWIEKEFGCRPSHSSSLFVGNQSDEVVEALRKALKKTNDWQLAAIDALSAAAKSLVIALAVSRGKLGIEEAIQAIRLEEDFQSEAQTTWKHVKTEQGASRIIFSNNYVFITSSNIQQ</sequence>
<reference evidence="6" key="1">
    <citation type="submission" date="2021-08" db="EMBL/GenBank/DDBJ databases">
        <title>WGS assembly of Ceratopteris richardii.</title>
        <authorList>
            <person name="Marchant D.B."/>
            <person name="Chen G."/>
            <person name="Jenkins J."/>
            <person name="Shu S."/>
            <person name="Leebens-Mack J."/>
            <person name="Grimwood J."/>
            <person name="Schmutz J."/>
            <person name="Soltis P."/>
            <person name="Soltis D."/>
            <person name="Chen Z.-H."/>
        </authorList>
    </citation>
    <scope>NUCLEOTIDE SEQUENCE</scope>
    <source>
        <strain evidence="6">Whitten #5841</strain>
        <tissue evidence="6">Leaf</tissue>
    </source>
</reference>
<dbReference type="OrthoDB" id="5673at2759"/>
<dbReference type="InterPro" id="IPR011419">
    <property type="entry name" value="ATP12_ATP_synth-F1-assembly"/>
</dbReference>
<dbReference type="Proteomes" id="UP000825935">
    <property type="component" value="Chromosome 17"/>
</dbReference>
<keyword evidence="3" id="KW-0809">Transit peptide</keyword>
<evidence type="ECO:0000256" key="1">
    <source>
        <dbReference type="ARBA" id="ARBA00004173"/>
    </source>
</evidence>
<evidence type="ECO:0000256" key="5">
    <source>
        <dbReference type="ARBA" id="ARBA00023186"/>
    </source>
</evidence>
<dbReference type="Gene3D" id="1.10.3580.10">
    <property type="entry name" value="ATP12 ATPase"/>
    <property type="match status" value="1"/>
</dbReference>
<evidence type="ECO:0000313" key="6">
    <source>
        <dbReference type="EMBL" id="KAH7373612.1"/>
    </source>
</evidence>
<dbReference type="PANTHER" id="PTHR21013">
    <property type="entry name" value="ATP SYNTHASE MITOCHONDRIAL F1 COMPLEX ASSEMBLY FACTOR 2/ATP12 PROTEIN, MITOCHONDRIAL PRECURSOR"/>
    <property type="match status" value="1"/>
</dbReference>
<keyword evidence="4" id="KW-0496">Mitochondrion</keyword>
<evidence type="ECO:0000256" key="3">
    <source>
        <dbReference type="ARBA" id="ARBA00022946"/>
    </source>
</evidence>
<dbReference type="PANTHER" id="PTHR21013:SF10">
    <property type="entry name" value="ATP SYNTHASE MITOCHONDRIAL F1 COMPLEX ASSEMBLY FACTOR 2"/>
    <property type="match status" value="1"/>
</dbReference>